<organism evidence="1 2">
    <name type="scientific">Ralstonia mannitolilytica</name>
    <dbReference type="NCBI Taxonomy" id="105219"/>
    <lineage>
        <taxon>Bacteria</taxon>
        <taxon>Pseudomonadati</taxon>
        <taxon>Pseudomonadota</taxon>
        <taxon>Betaproteobacteria</taxon>
        <taxon>Burkholderiales</taxon>
        <taxon>Burkholderiaceae</taxon>
        <taxon>Ralstonia</taxon>
    </lineage>
</organism>
<dbReference type="AlphaFoldDB" id="A0AAD2EPJ8"/>
<accession>A0AAD2EPJ8</accession>
<gene>
    <name evidence="1" type="ORF">R77591_04680</name>
</gene>
<comment type="caution">
    <text evidence="1">The sequence shown here is derived from an EMBL/GenBank/DDBJ whole genome shotgun (WGS) entry which is preliminary data.</text>
</comment>
<evidence type="ECO:0000313" key="2">
    <source>
        <dbReference type="Proteomes" id="UP001190002"/>
    </source>
</evidence>
<protein>
    <submittedName>
        <fullName evidence="1">Uncharacterized protein</fullName>
    </submittedName>
</protein>
<evidence type="ECO:0000313" key="1">
    <source>
        <dbReference type="EMBL" id="CAJ0696897.1"/>
    </source>
</evidence>
<sequence length="306" mass="33120">MWDRDPLAAVGALGLPPLPALVLPLQRAMRVLLGRNLPPVDAMKRERFSHALVSDPTALATAIASIALKMVQVSAAAPSEATLSDVLDALQGLPELVTADAVPLNSLLVSVASGLDARSHMGTTVADVVPGDDLPRFRMKILDELPFSLDGWDLAALAVLLVVDCSVRLYQQGNHDKALIGYSAAASLSYALEHLSVVPEDVIHKVIGALMQATDIGRQRVNSRRGAEAKTQQRIERWALIKQQAIAVLAKRSRRWQSVNQALETLEEVRSAVAGQLGETTYKKILREISLEHPDLFVPPRRVPAT</sequence>
<dbReference type="Proteomes" id="UP001190002">
    <property type="component" value="Unassembled WGS sequence"/>
</dbReference>
<reference evidence="1" key="1">
    <citation type="submission" date="2023-07" db="EMBL/GenBank/DDBJ databases">
        <authorList>
            <person name="Peeters C."/>
        </authorList>
    </citation>
    <scope>NUCLEOTIDE SEQUENCE</scope>
    <source>
        <strain evidence="1">R-77591</strain>
    </source>
</reference>
<dbReference type="EMBL" id="CATVXE010000030">
    <property type="protein sequence ID" value="CAJ0696897.1"/>
    <property type="molecule type" value="Genomic_DNA"/>
</dbReference>
<name>A0AAD2EPJ8_9RALS</name>
<proteinExistence type="predicted"/>